<protein>
    <recommendedName>
        <fullName evidence="1">Helix-turn-helix domain-containing protein</fullName>
    </recommendedName>
</protein>
<feature type="domain" description="Helix-turn-helix" evidence="1">
    <location>
        <begin position="17"/>
        <end position="59"/>
    </location>
</feature>
<name>A0A087AQ80_9BIFI</name>
<evidence type="ECO:0000313" key="3">
    <source>
        <dbReference type="Proteomes" id="UP000029067"/>
    </source>
</evidence>
<dbReference type="STRING" id="1688.BCUN_0906"/>
<gene>
    <name evidence="2" type="ORF">BCUN_0906</name>
</gene>
<dbReference type="Pfam" id="PF12728">
    <property type="entry name" value="HTH_17"/>
    <property type="match status" value="1"/>
</dbReference>
<dbReference type="Proteomes" id="UP000029067">
    <property type="component" value="Unassembled WGS sequence"/>
</dbReference>
<sequence length="61" mass="6942">MDIELSDQQLLVDRTTAMRMLGLKDPRTIVRLARSGHITGFVACGRWYFNRASIEAFARGE</sequence>
<evidence type="ECO:0000313" key="2">
    <source>
        <dbReference type="EMBL" id="KFI60930.1"/>
    </source>
</evidence>
<evidence type="ECO:0000259" key="1">
    <source>
        <dbReference type="Pfam" id="PF12728"/>
    </source>
</evidence>
<organism evidence="2 3">
    <name type="scientific">Bifidobacterium cuniculi</name>
    <dbReference type="NCBI Taxonomy" id="1688"/>
    <lineage>
        <taxon>Bacteria</taxon>
        <taxon>Bacillati</taxon>
        <taxon>Actinomycetota</taxon>
        <taxon>Actinomycetes</taxon>
        <taxon>Bifidobacteriales</taxon>
        <taxon>Bifidobacteriaceae</taxon>
        <taxon>Bifidobacterium</taxon>
    </lineage>
</organism>
<dbReference type="InterPro" id="IPR041657">
    <property type="entry name" value="HTH_17"/>
</dbReference>
<dbReference type="RefSeq" id="WP_033516703.1">
    <property type="nucleotide sequence ID" value="NZ_JGYV01000017.1"/>
</dbReference>
<comment type="caution">
    <text evidence="2">The sequence shown here is derived from an EMBL/GenBank/DDBJ whole genome shotgun (WGS) entry which is preliminary data.</text>
</comment>
<keyword evidence="3" id="KW-1185">Reference proteome</keyword>
<dbReference type="AlphaFoldDB" id="A0A087AQ80"/>
<dbReference type="EMBL" id="JGYV01000017">
    <property type="protein sequence ID" value="KFI60930.1"/>
    <property type="molecule type" value="Genomic_DNA"/>
</dbReference>
<reference evidence="2 3" key="1">
    <citation type="submission" date="2014-03" db="EMBL/GenBank/DDBJ databases">
        <title>Genomics of Bifidobacteria.</title>
        <authorList>
            <person name="Ventura M."/>
            <person name="Milani C."/>
            <person name="Lugli G.A."/>
        </authorList>
    </citation>
    <scope>NUCLEOTIDE SEQUENCE [LARGE SCALE GENOMIC DNA]</scope>
    <source>
        <strain evidence="2 3">LMG 10738</strain>
    </source>
</reference>
<accession>A0A087AQ80</accession>
<proteinExistence type="predicted"/>